<sequence>MKKILIVDDEPYVQEMLADFLQMIGYETETADNGLVALEKFKKFQPDLAIVDLKMPVMNGVVFCEKLFLDHPDFPVLIITAFLHDYEPEALLALGVKEILTKPVDFDDLKKAIEKGLS</sequence>
<feature type="modified residue" description="4-aspartylphosphate" evidence="2">
    <location>
        <position position="52"/>
    </location>
</feature>
<dbReference type="EMBL" id="DRLD01000275">
    <property type="protein sequence ID" value="HED11042.1"/>
    <property type="molecule type" value="Genomic_DNA"/>
</dbReference>
<proteinExistence type="predicted"/>
<comment type="caution">
    <text evidence="4">The sequence shown here is derived from an EMBL/GenBank/DDBJ whole genome shotgun (WGS) entry which is preliminary data.</text>
</comment>
<dbReference type="Proteomes" id="UP000886005">
    <property type="component" value="Unassembled WGS sequence"/>
</dbReference>
<evidence type="ECO:0000313" key="4">
    <source>
        <dbReference type="EMBL" id="HED11042.1"/>
    </source>
</evidence>
<gene>
    <name evidence="4" type="ORF">ENJ10_10165</name>
</gene>
<dbReference type="GO" id="GO:0000160">
    <property type="term" value="P:phosphorelay signal transduction system"/>
    <property type="evidence" value="ECO:0007669"/>
    <property type="project" value="InterPro"/>
</dbReference>
<accession>A0A7V1PVY0</accession>
<feature type="domain" description="Response regulatory" evidence="3">
    <location>
        <begin position="3"/>
        <end position="117"/>
    </location>
</feature>
<dbReference type="Pfam" id="PF00072">
    <property type="entry name" value="Response_reg"/>
    <property type="match status" value="1"/>
</dbReference>
<dbReference type="Gene3D" id="3.40.50.2300">
    <property type="match status" value="1"/>
</dbReference>
<protein>
    <submittedName>
        <fullName evidence="4">Response regulator</fullName>
    </submittedName>
</protein>
<dbReference type="AlphaFoldDB" id="A0A7V1PVY0"/>
<keyword evidence="1 2" id="KW-0597">Phosphoprotein</keyword>
<evidence type="ECO:0000256" key="1">
    <source>
        <dbReference type="ARBA" id="ARBA00022553"/>
    </source>
</evidence>
<evidence type="ECO:0000259" key="3">
    <source>
        <dbReference type="PROSITE" id="PS50110"/>
    </source>
</evidence>
<dbReference type="InterPro" id="IPR011006">
    <property type="entry name" value="CheY-like_superfamily"/>
</dbReference>
<evidence type="ECO:0000256" key="2">
    <source>
        <dbReference type="PROSITE-ProRule" id="PRU00169"/>
    </source>
</evidence>
<dbReference type="InterPro" id="IPR050595">
    <property type="entry name" value="Bact_response_regulator"/>
</dbReference>
<dbReference type="SMART" id="SM00448">
    <property type="entry name" value="REC"/>
    <property type="match status" value="1"/>
</dbReference>
<reference evidence="4" key="1">
    <citation type="journal article" date="2020" name="mSystems">
        <title>Genome- and Community-Level Interaction Insights into Carbon Utilization and Element Cycling Functions of Hydrothermarchaeota in Hydrothermal Sediment.</title>
        <authorList>
            <person name="Zhou Z."/>
            <person name="Liu Y."/>
            <person name="Xu W."/>
            <person name="Pan J."/>
            <person name="Luo Z.H."/>
            <person name="Li M."/>
        </authorList>
    </citation>
    <scope>NUCLEOTIDE SEQUENCE [LARGE SCALE GENOMIC DNA]</scope>
    <source>
        <strain evidence="4">HyVt-456</strain>
    </source>
</reference>
<dbReference type="PROSITE" id="PS50110">
    <property type="entry name" value="RESPONSE_REGULATORY"/>
    <property type="match status" value="1"/>
</dbReference>
<dbReference type="SUPFAM" id="SSF52172">
    <property type="entry name" value="CheY-like"/>
    <property type="match status" value="1"/>
</dbReference>
<dbReference type="PANTHER" id="PTHR44591:SF3">
    <property type="entry name" value="RESPONSE REGULATORY DOMAIN-CONTAINING PROTEIN"/>
    <property type="match status" value="1"/>
</dbReference>
<dbReference type="PANTHER" id="PTHR44591">
    <property type="entry name" value="STRESS RESPONSE REGULATOR PROTEIN 1"/>
    <property type="match status" value="1"/>
</dbReference>
<name>A0A7V1PVY0_CALAY</name>
<organism evidence="4">
    <name type="scientific">Caldithrix abyssi</name>
    <dbReference type="NCBI Taxonomy" id="187145"/>
    <lineage>
        <taxon>Bacteria</taxon>
        <taxon>Pseudomonadati</taxon>
        <taxon>Calditrichota</taxon>
        <taxon>Calditrichia</taxon>
        <taxon>Calditrichales</taxon>
        <taxon>Calditrichaceae</taxon>
        <taxon>Caldithrix</taxon>
    </lineage>
</organism>
<dbReference type="InterPro" id="IPR001789">
    <property type="entry name" value="Sig_transdc_resp-reg_receiver"/>
</dbReference>